<evidence type="ECO:0000313" key="1">
    <source>
        <dbReference type="EMBL" id="CAG7581808.1"/>
    </source>
</evidence>
<sequence length="242" mass="28080">MVSLGDSQQMQLNDFFRSFEDIFEIHLVDHKPNFSIRMSNLPLLDDDGNDVDLFGLDLDSAFRASLLDQIKMELYKKPLSDAFLNPSDKVDLSSLINIERRESRLSKILDKKRRSRSRSAHEIFNDLIMENNLFGYERGKYIVTNSKISSFFQDYIDCIPSKNNSFPLIDVGTFKDIKLYSDSFMRFDDDRLAIFSDKIKLFVSKPVIVNESSRSMASIYRDCILPEVKVLDFKGSNFDFLI</sequence>
<dbReference type="EMBL" id="OU342829">
    <property type="protein sequence ID" value="CAG7581808.1"/>
    <property type="molecule type" value="Genomic_DNA"/>
</dbReference>
<protein>
    <submittedName>
        <fullName evidence="1">Uncharacterized protein</fullName>
    </submittedName>
</protein>
<organism evidence="1">
    <name type="scientific">uncultured marine phage</name>
    <dbReference type="NCBI Taxonomy" id="707152"/>
    <lineage>
        <taxon>Viruses</taxon>
        <taxon>environmental samples</taxon>
    </lineage>
</organism>
<name>A0A8D9CG62_9VIRU</name>
<gene>
    <name evidence="1" type="ORF">SLAVMIC_01043</name>
</gene>
<reference evidence="1" key="1">
    <citation type="submission" date="2021-06" db="EMBL/GenBank/DDBJ databases">
        <authorList>
            <person name="Gannon L."/>
            <person name="Redgwell R T."/>
            <person name="Michniewski S."/>
            <person name="Harrison D C."/>
            <person name="Millard A."/>
        </authorList>
    </citation>
    <scope>NUCLEOTIDE SEQUENCE</scope>
</reference>
<proteinExistence type="predicted"/>
<accession>A0A8D9CG62</accession>